<dbReference type="EMBL" id="NWUJ01000006">
    <property type="protein sequence ID" value="PFH34896.1"/>
    <property type="molecule type" value="Genomic_DNA"/>
</dbReference>
<dbReference type="OrthoDB" id="285674at2759"/>
<feature type="domain" description="MobA-like NTP transferase" evidence="10">
    <location>
        <begin position="32"/>
        <end position="171"/>
    </location>
</feature>
<dbReference type="GO" id="GO:0005851">
    <property type="term" value="C:eukaryotic translation initiation factor 2B complex"/>
    <property type="evidence" value="ECO:0007669"/>
    <property type="project" value="TreeGrafter"/>
</dbReference>
<feature type="region of interest" description="Disordered" evidence="9">
    <location>
        <begin position="1"/>
        <end position="20"/>
    </location>
</feature>
<evidence type="ECO:0000259" key="10">
    <source>
        <dbReference type="Pfam" id="PF12804"/>
    </source>
</evidence>
<protein>
    <recommendedName>
        <fullName evidence="6">Translation initiation factor eIF2B subunit gamma</fullName>
    </recommendedName>
    <alternativeName>
        <fullName evidence="7">eIF2B GDP-GTP exchange factor subunit gamma</fullName>
    </alternativeName>
</protein>
<keyword evidence="5" id="KW-0648">Protein biosynthesis</keyword>
<feature type="region of interest" description="Disordered" evidence="9">
    <location>
        <begin position="349"/>
        <end position="375"/>
    </location>
</feature>
<sequence>MTPSATAADPPQPPAGASEDARRANPFLEFQVVVLAGGSSSRMSSIAGPAAKSGCCKALLPVGNRPMLWYCLKNLQESRFGDVIVVTQQEEQAEILAYLRQEFQDVFQRLEVVGLGRAKDADGGKRADAAHADADGVSDDDDDRVCGTAEALRQIKHLLVTDFFVVPCDVIGPVDFFSLANVHRVENAACSVYLLRRDYLAEGAADCLAAQGTAKGKGGGKKKAAEKTDKDASRGNPVAIAFEETETLLLAIQDRHSISHGAQLAIPKLSLFYYPSVFVKANLYDPHVYLFKLAALKILEDPKLRDSLTSLRFDLVPYMSLMQMTPQAALWSSSRLDCDVFDELLESFDHPEQKKDQEKELQTRDDYTLANRPPKPRKGNKVVFALHPDCAGICCRVNNLHDYYEMNMKFCSNRTDELRLIMPEWMLPPQNPKKPQGMRDSTVADGAAFEDGAVVKRSVVGAEVAVAAKARVTASLLLEGAKIEEDATVQRCIIGRHATVGKGCKLTNCQVRHGYSVPAGTVAEDEVIPLFIEDA</sequence>
<feature type="region of interest" description="Disordered" evidence="9">
    <location>
        <begin position="213"/>
        <end position="232"/>
    </location>
</feature>
<dbReference type="GO" id="GO:0005829">
    <property type="term" value="C:cytosol"/>
    <property type="evidence" value="ECO:0007669"/>
    <property type="project" value="UniProtKB-SubCell"/>
</dbReference>
<evidence type="ECO:0000259" key="11">
    <source>
        <dbReference type="Pfam" id="PF25087"/>
    </source>
</evidence>
<keyword evidence="13" id="KW-1185">Reference proteome</keyword>
<keyword evidence="3" id="KW-0963">Cytoplasm</keyword>
<name>A0A2A9MG03_BESBE</name>
<dbReference type="Pfam" id="PF25087">
    <property type="entry name" value="GMPPB_C"/>
    <property type="match status" value="1"/>
</dbReference>
<dbReference type="Proteomes" id="UP000224006">
    <property type="component" value="Chromosome VI"/>
</dbReference>
<evidence type="ECO:0000256" key="5">
    <source>
        <dbReference type="ARBA" id="ARBA00022917"/>
    </source>
</evidence>
<dbReference type="KEGG" id="bbes:BESB_069290"/>
<evidence type="ECO:0000256" key="3">
    <source>
        <dbReference type="ARBA" id="ARBA00022490"/>
    </source>
</evidence>
<dbReference type="GO" id="GO:0002183">
    <property type="term" value="P:cytoplasmic translational initiation"/>
    <property type="evidence" value="ECO:0007669"/>
    <property type="project" value="TreeGrafter"/>
</dbReference>
<evidence type="ECO:0000313" key="12">
    <source>
        <dbReference type="EMBL" id="PFH34896.1"/>
    </source>
</evidence>
<evidence type="ECO:0000256" key="1">
    <source>
        <dbReference type="ARBA" id="ARBA00004514"/>
    </source>
</evidence>
<evidence type="ECO:0000256" key="9">
    <source>
        <dbReference type="SAM" id="MobiDB-lite"/>
    </source>
</evidence>
<comment type="subunit">
    <text evidence="8">Component of the translation initiation factor 2B (eIF2B) complex which is a heterodecamer of two sets of five different subunits: alpha, beta, gamma, delta and epsilon. Subunits alpha, beta and delta comprise a regulatory subcomplex and subunits epsilon and gamma comprise a catalytic subcomplex. Within the complex, the hexameric regulatory complex resides at the center, with the two heterodimeric catalytic subcomplexes bound on opposite sides.</text>
</comment>
<dbReference type="STRING" id="94643.A0A2A9MG03"/>
<evidence type="ECO:0000256" key="7">
    <source>
        <dbReference type="ARBA" id="ARBA00044229"/>
    </source>
</evidence>
<evidence type="ECO:0000256" key="8">
    <source>
        <dbReference type="ARBA" id="ARBA00046432"/>
    </source>
</evidence>
<keyword evidence="4 12" id="KW-0396">Initiation factor</keyword>
<dbReference type="GeneID" id="40311855"/>
<dbReference type="GO" id="GO:0003743">
    <property type="term" value="F:translation initiation factor activity"/>
    <property type="evidence" value="ECO:0007669"/>
    <property type="project" value="UniProtKB-KW"/>
</dbReference>
<proteinExistence type="inferred from homology"/>
<evidence type="ECO:0000256" key="2">
    <source>
        <dbReference type="ARBA" id="ARBA00007878"/>
    </source>
</evidence>
<dbReference type="Gene3D" id="2.160.10.10">
    <property type="entry name" value="Hexapeptide repeat proteins"/>
    <property type="match status" value="1"/>
</dbReference>
<gene>
    <name evidence="12" type="ORF">BESB_069290</name>
</gene>
<dbReference type="PANTHER" id="PTHR45989:SF1">
    <property type="entry name" value="TRANSLATION INITIATION FACTOR EIF-2B SUBUNIT GAMMA"/>
    <property type="match status" value="1"/>
</dbReference>
<comment type="subcellular location">
    <subcellularLocation>
        <location evidence="1">Cytoplasm</location>
        <location evidence="1">Cytosol</location>
    </subcellularLocation>
</comment>
<dbReference type="SUPFAM" id="SSF53448">
    <property type="entry name" value="Nucleotide-diphospho-sugar transferases"/>
    <property type="match status" value="1"/>
</dbReference>
<dbReference type="VEuPathDB" id="ToxoDB:BESB_069290"/>
<comment type="similarity">
    <text evidence="2">Belongs to the eIF-2B gamma/epsilon subunits family.</text>
</comment>
<dbReference type="InterPro" id="IPR051960">
    <property type="entry name" value="eIF2B_gamma"/>
</dbReference>
<dbReference type="InterPro" id="IPR025877">
    <property type="entry name" value="MobA-like_NTP_Trfase"/>
</dbReference>
<dbReference type="Gene3D" id="3.90.550.10">
    <property type="entry name" value="Spore Coat Polysaccharide Biosynthesis Protein SpsA, Chain A"/>
    <property type="match status" value="1"/>
</dbReference>
<reference evidence="12 13" key="1">
    <citation type="submission" date="2017-09" db="EMBL/GenBank/DDBJ databases">
        <title>Genome sequencing of Besnoitia besnoiti strain Bb-Ger1.</title>
        <authorList>
            <person name="Schares G."/>
            <person name="Venepally P."/>
            <person name="Lorenzi H.A."/>
        </authorList>
    </citation>
    <scope>NUCLEOTIDE SEQUENCE [LARGE SCALE GENOMIC DNA]</scope>
    <source>
        <strain evidence="12 13">Bb-Ger1</strain>
    </source>
</reference>
<dbReference type="PANTHER" id="PTHR45989">
    <property type="entry name" value="TRANSLATION INITIATION FACTOR EIF-2B SUBUNIT GAMMA"/>
    <property type="match status" value="1"/>
</dbReference>
<dbReference type="InterPro" id="IPR056729">
    <property type="entry name" value="GMPPB_C"/>
</dbReference>
<dbReference type="Pfam" id="PF12804">
    <property type="entry name" value="NTP_transf_3"/>
    <property type="match status" value="1"/>
</dbReference>
<accession>A0A2A9MG03</accession>
<dbReference type="AlphaFoldDB" id="A0A2A9MG03"/>
<dbReference type="RefSeq" id="XP_029218905.1">
    <property type="nucleotide sequence ID" value="XM_029365322.1"/>
</dbReference>
<feature type="compositionally biased region" description="Basic and acidic residues" evidence="9">
    <location>
        <begin position="223"/>
        <end position="232"/>
    </location>
</feature>
<dbReference type="InterPro" id="IPR029044">
    <property type="entry name" value="Nucleotide-diphossugar_trans"/>
</dbReference>
<organism evidence="12 13">
    <name type="scientific">Besnoitia besnoiti</name>
    <name type="common">Apicomplexan protozoan</name>
    <dbReference type="NCBI Taxonomy" id="94643"/>
    <lineage>
        <taxon>Eukaryota</taxon>
        <taxon>Sar</taxon>
        <taxon>Alveolata</taxon>
        <taxon>Apicomplexa</taxon>
        <taxon>Conoidasida</taxon>
        <taxon>Coccidia</taxon>
        <taxon>Eucoccidiorida</taxon>
        <taxon>Eimeriorina</taxon>
        <taxon>Sarcocystidae</taxon>
        <taxon>Besnoitia</taxon>
    </lineage>
</organism>
<evidence type="ECO:0000256" key="6">
    <source>
        <dbReference type="ARBA" id="ARBA00044196"/>
    </source>
</evidence>
<feature type="compositionally biased region" description="Basic and acidic residues" evidence="9">
    <location>
        <begin position="349"/>
        <end position="367"/>
    </location>
</feature>
<evidence type="ECO:0000313" key="13">
    <source>
        <dbReference type="Proteomes" id="UP000224006"/>
    </source>
</evidence>
<comment type="caution">
    <text evidence="12">The sequence shown here is derived from an EMBL/GenBank/DDBJ whole genome shotgun (WGS) entry which is preliminary data.</text>
</comment>
<dbReference type="GO" id="GO:0005085">
    <property type="term" value="F:guanyl-nucleotide exchange factor activity"/>
    <property type="evidence" value="ECO:0007669"/>
    <property type="project" value="TreeGrafter"/>
</dbReference>
<feature type="domain" description="Mannose-1-phosphate guanyltransferase C-terminal" evidence="11">
    <location>
        <begin position="443"/>
        <end position="511"/>
    </location>
</feature>
<evidence type="ECO:0000256" key="4">
    <source>
        <dbReference type="ARBA" id="ARBA00022540"/>
    </source>
</evidence>
<dbReference type="GO" id="GO:0016779">
    <property type="term" value="F:nucleotidyltransferase activity"/>
    <property type="evidence" value="ECO:0007669"/>
    <property type="project" value="UniProtKB-ARBA"/>
</dbReference>